<keyword evidence="1" id="KW-1185">Reference proteome</keyword>
<proteinExistence type="predicted"/>
<evidence type="ECO:0000313" key="1">
    <source>
        <dbReference type="Proteomes" id="UP000887540"/>
    </source>
</evidence>
<dbReference type="AlphaFoldDB" id="A0A914E7H2"/>
<dbReference type="Proteomes" id="UP000887540">
    <property type="component" value="Unplaced"/>
</dbReference>
<accession>A0A914E7H2</accession>
<name>A0A914E7H2_9BILA</name>
<reference evidence="2" key="1">
    <citation type="submission" date="2022-11" db="UniProtKB">
        <authorList>
            <consortium name="WormBaseParasite"/>
        </authorList>
    </citation>
    <scope>IDENTIFICATION</scope>
</reference>
<sequence length="71" mass="7839">MPSSKMAQRAIDVCTPKSCANNEDLMSLARQVNAPFQNYSSACSVDILDNQKQPMTYKSWIVVSVIGILMV</sequence>
<protein>
    <submittedName>
        <fullName evidence="2">Uncharacterized protein</fullName>
    </submittedName>
</protein>
<dbReference type="WBParaSite" id="ACRNAN_scaffold61.g12966.t1">
    <property type="protein sequence ID" value="ACRNAN_scaffold61.g12966.t1"/>
    <property type="gene ID" value="ACRNAN_scaffold61.g12966"/>
</dbReference>
<organism evidence="1 2">
    <name type="scientific">Acrobeloides nanus</name>
    <dbReference type="NCBI Taxonomy" id="290746"/>
    <lineage>
        <taxon>Eukaryota</taxon>
        <taxon>Metazoa</taxon>
        <taxon>Ecdysozoa</taxon>
        <taxon>Nematoda</taxon>
        <taxon>Chromadorea</taxon>
        <taxon>Rhabditida</taxon>
        <taxon>Tylenchina</taxon>
        <taxon>Cephalobomorpha</taxon>
        <taxon>Cephaloboidea</taxon>
        <taxon>Cephalobidae</taxon>
        <taxon>Acrobeloides</taxon>
    </lineage>
</organism>
<evidence type="ECO:0000313" key="2">
    <source>
        <dbReference type="WBParaSite" id="ACRNAN_scaffold61.g12966.t1"/>
    </source>
</evidence>